<protein>
    <recommendedName>
        <fullName evidence="1">HAT C-terminal dimerisation domain-containing protein</fullName>
    </recommendedName>
</protein>
<name>A0A3Q7GY04_SOLLC</name>
<evidence type="ECO:0000313" key="3">
    <source>
        <dbReference type="Proteomes" id="UP000004994"/>
    </source>
</evidence>
<evidence type="ECO:0000313" key="2">
    <source>
        <dbReference type="EnsemblPlants" id="Solyc04g056748.1.1"/>
    </source>
</evidence>
<dbReference type="PANTHER" id="PTHR23272:SF193">
    <property type="entry name" value="OS07G0624100 PROTEIN"/>
    <property type="match status" value="1"/>
</dbReference>
<dbReference type="PANTHER" id="PTHR23272">
    <property type="entry name" value="BED FINGER-RELATED"/>
    <property type="match status" value="1"/>
</dbReference>
<dbReference type="GO" id="GO:0046983">
    <property type="term" value="F:protein dimerization activity"/>
    <property type="evidence" value="ECO:0007669"/>
    <property type="project" value="InterPro"/>
</dbReference>
<reference evidence="2" key="1">
    <citation type="journal article" date="2012" name="Nature">
        <title>The tomato genome sequence provides insights into fleshy fruit evolution.</title>
        <authorList>
            <consortium name="Tomato Genome Consortium"/>
        </authorList>
    </citation>
    <scope>NUCLEOTIDE SEQUENCE [LARGE SCALE GENOMIC DNA]</scope>
    <source>
        <strain evidence="2">cv. Heinz 1706</strain>
    </source>
</reference>
<evidence type="ECO:0000259" key="1">
    <source>
        <dbReference type="Pfam" id="PF05699"/>
    </source>
</evidence>
<dbReference type="InParanoid" id="A0A3Q7GY04"/>
<dbReference type="EnsemblPlants" id="Solyc04g056748.1.1">
    <property type="protein sequence ID" value="Solyc04g056748.1.1"/>
    <property type="gene ID" value="Solyc04g056748.1"/>
</dbReference>
<dbReference type="AlphaFoldDB" id="A0A3Q7GY04"/>
<sequence>MDNIEKPNDFNILTWWKASSNRYPTISKNGKECSFYSRVYCASESTFSTGDRILDSYRNSLSQKTVDILIFTQQWIRSPSKEWKVQNYLEEVQKIEEVEKGYWVIEQLSRGVSLRIFFYLDVFLTCGHQHTLDGIRGKHQTAINNFSDSLVSPSSLLKAKTFAFHKDTITWKHKETKCTSPISDELLPIMPGNRIGLEQNKGHCMEGSKPRLALHISGACGNSFLACLKELQIRFNTTYDIPFQPLALSLTNQDIQMTTSEGSENEAPLCVWRAYMLKLQTAELTETAEIDGHKLRWAQTTRRLKLVIRNETPLQHFIMKTKSLLQVILRDINLAALEVSPHLQYPLIIELQVTIVEIISSLKLKAFSISPTLQNPSIKLLYVTTSGLRFLSNMASNKVCALSMLPHLQYPLISVILLPARYRLYSTQQAMHYN</sequence>
<reference evidence="2" key="2">
    <citation type="submission" date="2019-01" db="UniProtKB">
        <authorList>
            <consortium name="EnsemblPlants"/>
        </authorList>
    </citation>
    <scope>IDENTIFICATION</scope>
    <source>
        <strain evidence="2">cv. Heinz 1706</strain>
    </source>
</reference>
<dbReference type="Pfam" id="PF05699">
    <property type="entry name" value="Dimer_Tnp_hAT"/>
    <property type="match status" value="1"/>
</dbReference>
<keyword evidence="3" id="KW-1185">Reference proteome</keyword>
<feature type="domain" description="HAT C-terminal dimerisation" evidence="1">
    <location>
        <begin position="6"/>
        <end position="76"/>
    </location>
</feature>
<organism evidence="2">
    <name type="scientific">Solanum lycopersicum</name>
    <name type="common">Tomato</name>
    <name type="synonym">Lycopersicon esculentum</name>
    <dbReference type="NCBI Taxonomy" id="4081"/>
    <lineage>
        <taxon>Eukaryota</taxon>
        <taxon>Viridiplantae</taxon>
        <taxon>Streptophyta</taxon>
        <taxon>Embryophyta</taxon>
        <taxon>Tracheophyta</taxon>
        <taxon>Spermatophyta</taxon>
        <taxon>Magnoliopsida</taxon>
        <taxon>eudicotyledons</taxon>
        <taxon>Gunneridae</taxon>
        <taxon>Pentapetalae</taxon>
        <taxon>asterids</taxon>
        <taxon>lamiids</taxon>
        <taxon>Solanales</taxon>
        <taxon>Solanaceae</taxon>
        <taxon>Solanoideae</taxon>
        <taxon>Solaneae</taxon>
        <taxon>Solanum</taxon>
        <taxon>Solanum subgen. Lycopersicon</taxon>
    </lineage>
</organism>
<dbReference type="InterPro" id="IPR012337">
    <property type="entry name" value="RNaseH-like_sf"/>
</dbReference>
<dbReference type="InterPro" id="IPR008906">
    <property type="entry name" value="HATC_C_dom"/>
</dbReference>
<dbReference type="SUPFAM" id="SSF53098">
    <property type="entry name" value="Ribonuclease H-like"/>
    <property type="match status" value="1"/>
</dbReference>
<proteinExistence type="predicted"/>
<dbReference type="Gramene" id="Solyc04g056748.1.1">
    <property type="protein sequence ID" value="Solyc04g056748.1.1"/>
    <property type="gene ID" value="Solyc04g056748.1"/>
</dbReference>
<dbReference type="PaxDb" id="4081-Solyc04g057790.1.1"/>
<dbReference type="Proteomes" id="UP000004994">
    <property type="component" value="Chromosome 4"/>
</dbReference>
<accession>A0A3Q7GY04</accession>